<reference evidence="3" key="2">
    <citation type="journal article" date="2022" name="Microbiol. Resour. Announc.">
        <title>Metagenome Sequencing to Explore Phylogenomics of Terrestrial Cyanobacteria.</title>
        <authorList>
            <person name="Ward R.D."/>
            <person name="Stajich J.E."/>
            <person name="Johansen J.R."/>
            <person name="Huntemann M."/>
            <person name="Clum A."/>
            <person name="Foster B."/>
            <person name="Foster B."/>
            <person name="Roux S."/>
            <person name="Palaniappan K."/>
            <person name="Varghese N."/>
            <person name="Mukherjee S."/>
            <person name="Reddy T.B.K."/>
            <person name="Daum C."/>
            <person name="Copeland A."/>
            <person name="Chen I.A."/>
            <person name="Ivanova N.N."/>
            <person name="Kyrpides N.C."/>
            <person name="Shapiro N."/>
            <person name="Eloe-Fadrosh E.A."/>
            <person name="Pietrasiak N."/>
        </authorList>
    </citation>
    <scope>NUCLEOTIDE SEQUENCE</scope>
    <source>
        <strain evidence="3">HA4357-MV3</strain>
    </source>
</reference>
<sequence length="260" mass="28613">MSDMGLLITGVLTTGQPSLPNTQVNSPIQLDNDINKSEENQLSEVVPTNQITPPEFIAEDEQVLVISSAIAPDVLDDNHQVQTIKQKLQDFDESRNSPVVTEDTVKDSVDGSNVQPEFTSISEGTTTDDNFSHTFTSTTQAQDINKYTAVSPNPVHHQPQPQYIAGGLRQSPRIRNKQPTNNTRVTKFAQASPTLPILGFGNRGDAVRVLQRVLRFNGYTVQVDGIFGALTESAVKAFQNRRNLVSDGIVGQNTWRELTR</sequence>
<dbReference type="AlphaFoldDB" id="A0A9E3LRW2"/>
<evidence type="ECO:0000259" key="2">
    <source>
        <dbReference type="Pfam" id="PF01471"/>
    </source>
</evidence>
<proteinExistence type="predicted"/>
<dbReference type="InterPro" id="IPR002477">
    <property type="entry name" value="Peptidoglycan-bd-like"/>
</dbReference>
<dbReference type="Proteomes" id="UP000813215">
    <property type="component" value="Unassembled WGS sequence"/>
</dbReference>
<accession>A0A9E3LRW2</accession>
<feature type="domain" description="Peptidoglycan binding-like" evidence="2">
    <location>
        <begin position="203"/>
        <end position="258"/>
    </location>
</feature>
<reference evidence="3" key="1">
    <citation type="submission" date="2021-05" db="EMBL/GenBank/DDBJ databases">
        <authorList>
            <person name="Pietrasiak N."/>
            <person name="Ward R."/>
            <person name="Stajich J.E."/>
            <person name="Kurbessoian T."/>
        </authorList>
    </citation>
    <scope>NUCLEOTIDE SEQUENCE</scope>
    <source>
        <strain evidence="3">HA4357-MV3</strain>
    </source>
</reference>
<organism evidence="3 4">
    <name type="scientific">Pelatocladus maniniholoensis HA4357-MV3</name>
    <dbReference type="NCBI Taxonomy" id="1117104"/>
    <lineage>
        <taxon>Bacteria</taxon>
        <taxon>Bacillati</taxon>
        <taxon>Cyanobacteriota</taxon>
        <taxon>Cyanophyceae</taxon>
        <taxon>Nostocales</taxon>
        <taxon>Nostocaceae</taxon>
        <taxon>Pelatocladus</taxon>
    </lineage>
</organism>
<feature type="region of interest" description="Disordered" evidence="1">
    <location>
        <begin position="94"/>
        <end position="126"/>
    </location>
</feature>
<gene>
    <name evidence="3" type="ORF">KME28_06620</name>
</gene>
<dbReference type="InterPro" id="IPR036366">
    <property type="entry name" value="PGBDSf"/>
</dbReference>
<protein>
    <submittedName>
        <fullName evidence="3">Peptidoglycan-binding protein</fullName>
    </submittedName>
</protein>
<dbReference type="EMBL" id="JAHHHW010000068">
    <property type="protein sequence ID" value="MBW4431396.1"/>
    <property type="molecule type" value="Genomic_DNA"/>
</dbReference>
<comment type="caution">
    <text evidence="3">The sequence shown here is derived from an EMBL/GenBank/DDBJ whole genome shotgun (WGS) entry which is preliminary data.</text>
</comment>
<name>A0A9E3LRW2_9NOST</name>
<dbReference type="Pfam" id="PF01471">
    <property type="entry name" value="PG_binding_1"/>
    <property type="match status" value="1"/>
</dbReference>
<evidence type="ECO:0000256" key="1">
    <source>
        <dbReference type="SAM" id="MobiDB-lite"/>
    </source>
</evidence>
<evidence type="ECO:0000313" key="4">
    <source>
        <dbReference type="Proteomes" id="UP000813215"/>
    </source>
</evidence>
<feature type="compositionally biased region" description="Polar residues" evidence="1">
    <location>
        <begin position="110"/>
        <end position="126"/>
    </location>
</feature>
<evidence type="ECO:0000313" key="3">
    <source>
        <dbReference type="EMBL" id="MBW4431396.1"/>
    </source>
</evidence>
<dbReference type="InterPro" id="IPR036365">
    <property type="entry name" value="PGBD-like_sf"/>
</dbReference>
<dbReference type="Gene3D" id="1.10.101.10">
    <property type="entry name" value="PGBD-like superfamily/PGBD"/>
    <property type="match status" value="1"/>
</dbReference>
<dbReference type="SUPFAM" id="SSF47090">
    <property type="entry name" value="PGBD-like"/>
    <property type="match status" value="1"/>
</dbReference>